<feature type="transmembrane region" description="Helical" evidence="1">
    <location>
        <begin position="42"/>
        <end position="61"/>
    </location>
</feature>
<proteinExistence type="predicted"/>
<keyword evidence="1" id="KW-1133">Transmembrane helix</keyword>
<sequence length="116" mass="13135">MIGSLRNSGVIGLGFVTICVFMLPHFYVGFNVINGSKLNRLLLSTIVIIASGSLLIFAIWVDTNTNDFHFNPTGGGDLPREIKYLIYYVWTSIVIWEVVLFFRATMMKQLKKKILC</sequence>
<protein>
    <submittedName>
        <fullName evidence="2">Uncharacterized protein</fullName>
    </submittedName>
</protein>
<gene>
    <name evidence="2" type="ORF">SAMN04489724_4535</name>
</gene>
<reference evidence="3" key="1">
    <citation type="submission" date="2016-10" db="EMBL/GenBank/DDBJ databases">
        <authorList>
            <person name="Varghese N."/>
            <person name="Submissions S."/>
        </authorList>
    </citation>
    <scope>NUCLEOTIDE SEQUENCE [LARGE SCALE GENOMIC DNA]</scope>
    <source>
        <strain evidence="3">DSM 23445</strain>
    </source>
</reference>
<organism evidence="2 3">
    <name type="scientific">Algoriphagus locisalis</name>
    <dbReference type="NCBI Taxonomy" id="305507"/>
    <lineage>
        <taxon>Bacteria</taxon>
        <taxon>Pseudomonadati</taxon>
        <taxon>Bacteroidota</taxon>
        <taxon>Cytophagia</taxon>
        <taxon>Cytophagales</taxon>
        <taxon>Cyclobacteriaceae</taxon>
        <taxon>Algoriphagus</taxon>
    </lineage>
</organism>
<keyword evidence="3" id="KW-1185">Reference proteome</keyword>
<dbReference type="Proteomes" id="UP000199673">
    <property type="component" value="Unassembled WGS sequence"/>
</dbReference>
<name>A0A1I7DX88_9BACT</name>
<evidence type="ECO:0000256" key="1">
    <source>
        <dbReference type="SAM" id="Phobius"/>
    </source>
</evidence>
<keyword evidence="1" id="KW-0812">Transmembrane</keyword>
<dbReference type="AlphaFoldDB" id="A0A1I7DX88"/>
<evidence type="ECO:0000313" key="2">
    <source>
        <dbReference type="EMBL" id="SFU16297.1"/>
    </source>
</evidence>
<dbReference type="EMBL" id="FPBF01000008">
    <property type="protein sequence ID" value="SFU16297.1"/>
    <property type="molecule type" value="Genomic_DNA"/>
</dbReference>
<keyword evidence="1" id="KW-0472">Membrane</keyword>
<feature type="transmembrane region" description="Helical" evidence="1">
    <location>
        <begin position="12"/>
        <end position="30"/>
    </location>
</feature>
<evidence type="ECO:0000313" key="3">
    <source>
        <dbReference type="Proteomes" id="UP000199673"/>
    </source>
</evidence>
<accession>A0A1I7DX88</accession>
<feature type="transmembrane region" description="Helical" evidence="1">
    <location>
        <begin position="85"/>
        <end position="104"/>
    </location>
</feature>